<dbReference type="PANTHER" id="PTHR39594">
    <property type="entry name" value="PROTEIN YCHQ"/>
    <property type="match status" value="1"/>
</dbReference>
<accession>A0A3E0H357</accession>
<keyword evidence="1" id="KW-1133">Transmembrane helix</keyword>
<dbReference type="Pfam" id="PF04247">
    <property type="entry name" value="SirB"/>
    <property type="match status" value="1"/>
</dbReference>
<dbReference type="GO" id="GO:0005886">
    <property type="term" value="C:plasma membrane"/>
    <property type="evidence" value="ECO:0007669"/>
    <property type="project" value="TreeGrafter"/>
</dbReference>
<reference evidence="2 3" key="1">
    <citation type="submission" date="2018-08" db="EMBL/GenBank/DDBJ databases">
        <title>Genomic Encyclopedia of Type Strains, Phase IV (KMG-IV): sequencing the most valuable type-strain genomes for metagenomic binning, comparative biology and taxonomic classification.</title>
        <authorList>
            <person name="Goeker M."/>
        </authorList>
    </citation>
    <scope>NUCLEOTIDE SEQUENCE [LARGE SCALE GENOMIC DNA]</scope>
    <source>
        <strain evidence="2 3">DSM 26022</strain>
    </source>
</reference>
<evidence type="ECO:0000313" key="3">
    <source>
        <dbReference type="Proteomes" id="UP000256774"/>
    </source>
</evidence>
<comment type="caution">
    <text evidence="2">The sequence shown here is derived from an EMBL/GenBank/DDBJ whole genome shotgun (WGS) entry which is preliminary data.</text>
</comment>
<name>A0A3E0H357_9GAMM</name>
<dbReference type="PANTHER" id="PTHR39594:SF1">
    <property type="entry name" value="PROTEIN YCHQ"/>
    <property type="match status" value="1"/>
</dbReference>
<evidence type="ECO:0000256" key="1">
    <source>
        <dbReference type="SAM" id="Phobius"/>
    </source>
</evidence>
<dbReference type="EMBL" id="QUNR01000003">
    <property type="protein sequence ID" value="REH37595.1"/>
    <property type="molecule type" value="Genomic_DNA"/>
</dbReference>
<dbReference type="Proteomes" id="UP000256774">
    <property type="component" value="Unassembled WGS sequence"/>
</dbReference>
<keyword evidence="1" id="KW-0812">Transmembrane</keyword>
<dbReference type="InterPro" id="IPR007360">
    <property type="entry name" value="SirB"/>
</dbReference>
<dbReference type="RefSeq" id="WP_147300277.1">
    <property type="nucleotide sequence ID" value="NZ_QUNR01000003.1"/>
</dbReference>
<evidence type="ECO:0000313" key="2">
    <source>
        <dbReference type="EMBL" id="REH37595.1"/>
    </source>
</evidence>
<feature type="transmembrane region" description="Helical" evidence="1">
    <location>
        <begin position="12"/>
        <end position="31"/>
    </location>
</feature>
<sequence>MNTYLMFKHPHLLTAVLLALVYLWRGFYLLTNQPERPAKLLRIAPHILATIMIVTGFGMVFQVGAMPGWALLKLVLLIGFVMCGAVAFQRARGTARGKMAFLLGLLLLLALFGLAFSKPSMGVFG</sequence>
<organism evidence="2 3">
    <name type="scientific">Paraperlucidibaca baekdonensis</name>
    <dbReference type="NCBI Taxonomy" id="748120"/>
    <lineage>
        <taxon>Bacteria</taxon>
        <taxon>Pseudomonadati</taxon>
        <taxon>Pseudomonadota</taxon>
        <taxon>Gammaproteobacteria</taxon>
        <taxon>Moraxellales</taxon>
        <taxon>Moraxellaceae</taxon>
        <taxon>Paraperlucidibaca</taxon>
    </lineage>
</organism>
<feature type="transmembrane region" description="Helical" evidence="1">
    <location>
        <begin position="69"/>
        <end position="88"/>
    </location>
</feature>
<proteinExistence type="predicted"/>
<feature type="transmembrane region" description="Helical" evidence="1">
    <location>
        <begin position="43"/>
        <end position="63"/>
    </location>
</feature>
<protein>
    <submittedName>
        <fullName evidence="2">Putative membrane protein SirB2</fullName>
    </submittedName>
</protein>
<dbReference type="OrthoDB" id="5588650at2"/>
<feature type="transmembrane region" description="Helical" evidence="1">
    <location>
        <begin position="100"/>
        <end position="117"/>
    </location>
</feature>
<gene>
    <name evidence="2" type="ORF">DFR26_1371</name>
</gene>
<keyword evidence="3" id="KW-1185">Reference proteome</keyword>
<dbReference type="PIRSF" id="PIRSF005610">
    <property type="entry name" value="SirB"/>
    <property type="match status" value="1"/>
</dbReference>
<dbReference type="AlphaFoldDB" id="A0A3E0H357"/>
<keyword evidence="1" id="KW-0472">Membrane</keyword>